<dbReference type="RefSeq" id="WP_233479015.1">
    <property type="nucleotide sequence ID" value="NZ_CP013970.1"/>
</dbReference>
<sequence length="589" mass="66142">MRLFSQLRWFFIREWRRYLGAVFLLIIIALLQLLPPKVVGTIVDDVTQQQTSGMGLMLWVALMFFTAVLIYFLRYVWRILLFGASYQLAVELRRDFYRQLSRQHPEFYLRHRTGDLIARATNDVDRVVFAAGEGVLTLVDSLVMGLAVLVVMSTQISWQLTLLALLPMPVMAIVIKRYGEQLHQRFRLAQAAFSSLNDQTQESLTSIRMIKAFGLENHQSAKFAEIAEDTGNKNLRVARVDARFDPTIYIAIGMSNLLAVGGGSWLVWHGEMTLGQLTSFVMYLGLMIWPMLALAWMFNIVERGSAAWVRIAPLLAEVPTVKDGSETLPKERGQLQIAIREFFYPGAKQPALRQLNASLKPGEMLGLCGPTGAGKSTLLGLIQRHFDIGQGDIRYHGIPLSSLRLDSWRSRIAVVSQTPLLFSDSVSNNIALGRPAASRSDIEQAARLANVHDDIMQLPQGYDTEVGERGVMLSGGQKQRISIARALLLNAEILILDDALSAVDGRTEYQILQNLRWWRAGRTIIISAHRLSALNEASEILVMQKGTVSQRGQHSELMEQNGWYQDMYRYQQLEAALDNDGADKDIAHG</sequence>
<dbReference type="Gene3D" id="1.20.1560.10">
    <property type="entry name" value="ABC transporter type 1, transmembrane domain"/>
    <property type="match status" value="1"/>
</dbReference>
<keyword evidence="11 14" id="KW-0472">Membrane</keyword>
<evidence type="ECO:0000256" key="5">
    <source>
        <dbReference type="ARBA" id="ARBA00022475"/>
    </source>
</evidence>
<evidence type="ECO:0000256" key="10">
    <source>
        <dbReference type="ARBA" id="ARBA00022989"/>
    </source>
</evidence>
<proteinExistence type="inferred from homology"/>
<comment type="similarity">
    <text evidence="2">Belongs to the ABC transporter superfamily. Drug exporter-2 (TC 3.A.1.117) family.</text>
</comment>
<evidence type="ECO:0000259" key="16">
    <source>
        <dbReference type="PROSITE" id="PS50929"/>
    </source>
</evidence>
<evidence type="ECO:0000256" key="8">
    <source>
        <dbReference type="ARBA" id="ARBA00022840"/>
    </source>
</evidence>
<dbReference type="InterPro" id="IPR003439">
    <property type="entry name" value="ABC_transporter-like_ATP-bd"/>
</dbReference>
<evidence type="ECO:0000256" key="13">
    <source>
        <dbReference type="ARBA" id="ARBA00074518"/>
    </source>
</evidence>
<evidence type="ECO:0000259" key="15">
    <source>
        <dbReference type="PROSITE" id="PS50893"/>
    </source>
</evidence>
<dbReference type="AlphaFoldDB" id="A0A345CNA8"/>
<dbReference type="GO" id="GO:0005524">
    <property type="term" value="F:ATP binding"/>
    <property type="evidence" value="ECO:0007669"/>
    <property type="project" value="UniProtKB-KW"/>
</dbReference>
<dbReference type="Gene3D" id="3.40.50.300">
    <property type="entry name" value="P-loop containing nucleotide triphosphate hydrolases"/>
    <property type="match status" value="1"/>
</dbReference>
<feature type="domain" description="ABC transmembrane type-1" evidence="16">
    <location>
        <begin position="19"/>
        <end position="303"/>
    </location>
</feature>
<dbReference type="GO" id="GO:0015421">
    <property type="term" value="F:ABC-type oligopeptide transporter activity"/>
    <property type="evidence" value="ECO:0007669"/>
    <property type="project" value="TreeGrafter"/>
</dbReference>
<keyword evidence="6 14" id="KW-0812">Transmembrane</keyword>
<dbReference type="PANTHER" id="PTHR43394:SF1">
    <property type="entry name" value="ATP-BINDING CASSETTE SUB-FAMILY B MEMBER 10, MITOCHONDRIAL"/>
    <property type="match status" value="1"/>
</dbReference>
<feature type="transmembrane region" description="Helical" evidence="14">
    <location>
        <begin position="56"/>
        <end position="77"/>
    </location>
</feature>
<keyword evidence="4" id="KW-0813">Transport</keyword>
<reference evidence="17 18" key="1">
    <citation type="submission" date="2016-01" db="EMBL/GenBank/DDBJ databases">
        <authorList>
            <person name="Oliw E.H."/>
        </authorList>
    </citation>
    <scope>NUCLEOTIDE SEQUENCE [LARGE SCALE GENOMIC DNA]</scope>
    <source>
        <strain evidence="17 18">MDcuke</strain>
    </source>
</reference>
<dbReference type="Pfam" id="PF00005">
    <property type="entry name" value="ABC_tran"/>
    <property type="match status" value="1"/>
</dbReference>
<dbReference type="PROSITE" id="PS00211">
    <property type="entry name" value="ABC_TRANSPORTER_1"/>
    <property type="match status" value="1"/>
</dbReference>
<keyword evidence="5" id="KW-1003">Cell membrane</keyword>
<evidence type="ECO:0000256" key="14">
    <source>
        <dbReference type="SAM" id="Phobius"/>
    </source>
</evidence>
<dbReference type="InterPro" id="IPR039421">
    <property type="entry name" value="Type_1_exporter"/>
</dbReference>
<dbReference type="GO" id="GO:0016887">
    <property type="term" value="F:ATP hydrolysis activity"/>
    <property type="evidence" value="ECO:0007669"/>
    <property type="project" value="InterPro"/>
</dbReference>
<dbReference type="FunFam" id="1.20.1560.10:FF:000011">
    <property type="entry name" value="Multidrug ABC transporter ATP-binding protein"/>
    <property type="match status" value="1"/>
</dbReference>
<dbReference type="InterPro" id="IPR036640">
    <property type="entry name" value="ABC1_TM_sf"/>
</dbReference>
<comment type="catalytic activity">
    <reaction evidence="12">
        <text>ATP + H2O + xenobioticSide 1 = ADP + phosphate + xenobioticSide 2.</text>
        <dbReference type="EC" id="7.6.2.2"/>
    </reaction>
</comment>
<dbReference type="EC" id="7.6.2.2" evidence="3"/>
<keyword evidence="10 14" id="KW-1133">Transmembrane helix</keyword>
<feature type="transmembrane region" description="Helical" evidence="14">
    <location>
        <begin position="127"/>
        <end position="150"/>
    </location>
</feature>
<name>A0A345CNA8_9GAMM</name>
<dbReference type="GO" id="GO:0008559">
    <property type="term" value="F:ABC-type xenobiotic transporter activity"/>
    <property type="evidence" value="ECO:0007669"/>
    <property type="project" value="UniProtKB-EC"/>
</dbReference>
<dbReference type="SMART" id="SM00382">
    <property type="entry name" value="AAA"/>
    <property type="match status" value="1"/>
</dbReference>
<evidence type="ECO:0000256" key="2">
    <source>
        <dbReference type="ARBA" id="ARBA00006526"/>
    </source>
</evidence>
<dbReference type="InterPro" id="IPR017871">
    <property type="entry name" value="ABC_transporter-like_CS"/>
</dbReference>
<dbReference type="CDD" id="cd18541">
    <property type="entry name" value="ABC_6TM_TmrB_like"/>
    <property type="match status" value="1"/>
</dbReference>
<keyword evidence="7" id="KW-0547">Nucleotide-binding</keyword>
<dbReference type="SUPFAM" id="SSF90123">
    <property type="entry name" value="ABC transporter transmembrane region"/>
    <property type="match status" value="1"/>
</dbReference>
<keyword evidence="9" id="KW-1278">Translocase</keyword>
<feature type="transmembrane region" description="Helical" evidence="14">
    <location>
        <begin position="156"/>
        <end position="175"/>
    </location>
</feature>
<evidence type="ECO:0000256" key="6">
    <source>
        <dbReference type="ARBA" id="ARBA00022692"/>
    </source>
</evidence>
<dbReference type="InterPro" id="IPR027417">
    <property type="entry name" value="P-loop_NTPase"/>
</dbReference>
<dbReference type="FunFam" id="3.40.50.300:FF:000221">
    <property type="entry name" value="Multidrug ABC transporter ATP-binding protein"/>
    <property type="match status" value="1"/>
</dbReference>
<organism evidence="17 18">
    <name type="scientific">Erwinia tracheiphila</name>
    <dbReference type="NCBI Taxonomy" id="65700"/>
    <lineage>
        <taxon>Bacteria</taxon>
        <taxon>Pseudomonadati</taxon>
        <taxon>Pseudomonadota</taxon>
        <taxon>Gammaproteobacteria</taxon>
        <taxon>Enterobacterales</taxon>
        <taxon>Erwiniaceae</taxon>
        <taxon>Erwinia</taxon>
    </lineage>
</organism>
<evidence type="ECO:0000256" key="11">
    <source>
        <dbReference type="ARBA" id="ARBA00023136"/>
    </source>
</evidence>
<dbReference type="Pfam" id="PF00664">
    <property type="entry name" value="ABC_membrane"/>
    <property type="match status" value="1"/>
</dbReference>
<feature type="transmembrane region" description="Helical" evidence="14">
    <location>
        <begin position="248"/>
        <end position="268"/>
    </location>
</feature>
<evidence type="ECO:0000313" key="18">
    <source>
        <dbReference type="Proteomes" id="UP000264980"/>
    </source>
</evidence>
<evidence type="ECO:0000256" key="3">
    <source>
        <dbReference type="ARBA" id="ARBA00012191"/>
    </source>
</evidence>
<dbReference type="NCBIfam" id="NF008055">
    <property type="entry name" value="PRK10789.1"/>
    <property type="match status" value="1"/>
</dbReference>
<dbReference type="PANTHER" id="PTHR43394">
    <property type="entry name" value="ATP-DEPENDENT PERMEASE MDL1, MITOCHONDRIAL"/>
    <property type="match status" value="1"/>
</dbReference>
<dbReference type="InterPro" id="IPR003593">
    <property type="entry name" value="AAA+_ATPase"/>
</dbReference>
<comment type="subcellular location">
    <subcellularLocation>
        <location evidence="1">Cell membrane</location>
        <topology evidence="1">Multi-pass membrane protein</topology>
    </subcellularLocation>
</comment>
<accession>A0A345CNA8</accession>
<dbReference type="SUPFAM" id="SSF52540">
    <property type="entry name" value="P-loop containing nucleoside triphosphate hydrolases"/>
    <property type="match status" value="1"/>
</dbReference>
<evidence type="ECO:0000256" key="12">
    <source>
        <dbReference type="ARBA" id="ARBA00034018"/>
    </source>
</evidence>
<evidence type="ECO:0000256" key="1">
    <source>
        <dbReference type="ARBA" id="ARBA00004651"/>
    </source>
</evidence>
<feature type="domain" description="ABC transporter" evidence="15">
    <location>
        <begin position="337"/>
        <end position="570"/>
    </location>
</feature>
<dbReference type="Proteomes" id="UP000264980">
    <property type="component" value="Chromosome"/>
</dbReference>
<dbReference type="InterPro" id="IPR011527">
    <property type="entry name" value="ABC1_TM_dom"/>
</dbReference>
<keyword evidence="8 17" id="KW-0067">ATP-binding</keyword>
<dbReference type="EMBL" id="CP013970">
    <property type="protein sequence ID" value="AXF74925.1"/>
    <property type="molecule type" value="Genomic_DNA"/>
</dbReference>
<evidence type="ECO:0000256" key="9">
    <source>
        <dbReference type="ARBA" id="ARBA00022967"/>
    </source>
</evidence>
<feature type="transmembrane region" description="Helical" evidence="14">
    <location>
        <begin position="280"/>
        <end position="301"/>
    </location>
</feature>
<evidence type="ECO:0000313" key="17">
    <source>
        <dbReference type="EMBL" id="AXF74925.1"/>
    </source>
</evidence>
<evidence type="ECO:0000256" key="7">
    <source>
        <dbReference type="ARBA" id="ARBA00022741"/>
    </source>
</evidence>
<evidence type="ECO:0000256" key="4">
    <source>
        <dbReference type="ARBA" id="ARBA00022448"/>
    </source>
</evidence>
<gene>
    <name evidence="17" type="ORF">AV903_00470</name>
</gene>
<dbReference type="GO" id="GO:0005886">
    <property type="term" value="C:plasma membrane"/>
    <property type="evidence" value="ECO:0007669"/>
    <property type="project" value="UniProtKB-SubCell"/>
</dbReference>
<dbReference type="PROSITE" id="PS50893">
    <property type="entry name" value="ABC_TRANSPORTER_2"/>
    <property type="match status" value="1"/>
</dbReference>
<protein>
    <recommendedName>
        <fullName evidence="13">Multidrug resistance-like ATP-binding protein MdlA</fullName>
        <ecNumber evidence="3">7.6.2.2</ecNumber>
    </recommendedName>
</protein>
<dbReference type="PROSITE" id="PS50929">
    <property type="entry name" value="ABC_TM1F"/>
    <property type="match status" value="1"/>
</dbReference>